<dbReference type="STRING" id="212818.A0A0D1WK67"/>
<organism evidence="12 13">
    <name type="scientific">Exophiala mesophila</name>
    <name type="common">Black yeast-like fungus</name>
    <dbReference type="NCBI Taxonomy" id="212818"/>
    <lineage>
        <taxon>Eukaryota</taxon>
        <taxon>Fungi</taxon>
        <taxon>Dikarya</taxon>
        <taxon>Ascomycota</taxon>
        <taxon>Pezizomycotina</taxon>
        <taxon>Eurotiomycetes</taxon>
        <taxon>Chaetothyriomycetidae</taxon>
        <taxon>Chaetothyriales</taxon>
        <taxon>Herpotrichiellaceae</taxon>
        <taxon>Exophiala</taxon>
    </lineage>
</organism>
<dbReference type="Proteomes" id="UP000054302">
    <property type="component" value="Unassembled WGS sequence"/>
</dbReference>
<reference evidence="12 13" key="1">
    <citation type="submission" date="2015-01" db="EMBL/GenBank/DDBJ databases">
        <title>The Genome Sequence of Exophiala mesophila CBS40295.</title>
        <authorList>
            <consortium name="The Broad Institute Genomics Platform"/>
            <person name="Cuomo C."/>
            <person name="de Hoog S."/>
            <person name="Gorbushina A."/>
            <person name="Stielow B."/>
            <person name="Teixiera M."/>
            <person name="Abouelleil A."/>
            <person name="Chapman S.B."/>
            <person name="Priest M."/>
            <person name="Young S.K."/>
            <person name="Wortman J."/>
            <person name="Nusbaum C."/>
            <person name="Birren B."/>
        </authorList>
    </citation>
    <scope>NUCLEOTIDE SEQUENCE [LARGE SCALE GENOMIC DNA]</scope>
    <source>
        <strain evidence="12 13">CBS 40295</strain>
    </source>
</reference>
<dbReference type="Pfam" id="PF09811">
    <property type="entry name" value="Yae1_N"/>
    <property type="match status" value="1"/>
</dbReference>
<evidence type="ECO:0000256" key="6">
    <source>
        <dbReference type="ARBA" id="ARBA00017286"/>
    </source>
</evidence>
<sequence>MANHDRNHDDDEHENEHDNAYSPRSSPSASHSPTHSHAAPSTTVTTPEQSSGSDDDIWATSSVEEGFGGGGGGGEGTWLGGRDNDNDNDQSRPINTTTTMTTDDSNHDRQSHQLPRERILSDIPTLRRQHMTDGYREGLSIGKAQVMQEGFDVGYPVGVEIGMRVGVILGVLEGILAAVVRKQQQKASTSGGGGGGAKKNSSAVCLAVGVDQTRLNANSSGTSTNISPTSSPNSISNPESILTKLLERAKSQLAITELMKCLDDEKVARLDENTINSNAGSGGSLPAEIEQIVSGWDKLITDALGGKDDVLQQKQ</sequence>
<accession>A0A0D1WK67</accession>
<feature type="region of interest" description="Disordered" evidence="10">
    <location>
        <begin position="1"/>
        <end position="116"/>
    </location>
</feature>
<keyword evidence="9" id="KW-0539">Nucleus</keyword>
<keyword evidence="8" id="KW-0963">Cytoplasm</keyword>
<evidence type="ECO:0000256" key="9">
    <source>
        <dbReference type="ARBA" id="ARBA00023242"/>
    </source>
</evidence>
<feature type="compositionally biased region" description="Low complexity" evidence="10">
    <location>
        <begin position="25"/>
        <end position="43"/>
    </location>
</feature>
<dbReference type="RefSeq" id="XP_016220904.1">
    <property type="nucleotide sequence ID" value="XM_016373993.1"/>
</dbReference>
<dbReference type="GO" id="GO:0005634">
    <property type="term" value="C:nucleus"/>
    <property type="evidence" value="ECO:0007669"/>
    <property type="project" value="UniProtKB-SubCell"/>
</dbReference>
<evidence type="ECO:0000256" key="1">
    <source>
        <dbReference type="ARBA" id="ARBA00003836"/>
    </source>
</evidence>
<dbReference type="VEuPathDB" id="FungiDB:PV10_08906"/>
<dbReference type="HOGENOM" id="CLU_066684_1_1_1"/>
<dbReference type="GeneID" id="27326751"/>
<comment type="similarity">
    <text evidence="4">Belongs to the YAE1 family.</text>
</comment>
<feature type="compositionally biased region" description="Basic and acidic residues" evidence="10">
    <location>
        <begin position="1"/>
        <end position="19"/>
    </location>
</feature>
<dbReference type="InterPro" id="IPR019191">
    <property type="entry name" value="Essential_protein_Yae1_N"/>
</dbReference>
<evidence type="ECO:0000259" key="11">
    <source>
        <dbReference type="Pfam" id="PF09811"/>
    </source>
</evidence>
<dbReference type="OMA" id="HMTDGYR"/>
<evidence type="ECO:0000313" key="13">
    <source>
        <dbReference type="Proteomes" id="UP000054302"/>
    </source>
</evidence>
<comment type="subunit">
    <text evidence="5">May form a complex with LTO1.</text>
</comment>
<evidence type="ECO:0000313" key="12">
    <source>
        <dbReference type="EMBL" id="KIV89330.1"/>
    </source>
</evidence>
<evidence type="ECO:0000256" key="5">
    <source>
        <dbReference type="ARBA" id="ARBA00011427"/>
    </source>
</evidence>
<dbReference type="PANTHER" id="PTHR18829">
    <property type="entry name" value="PROTEIN YAE1 HOMOLOG"/>
    <property type="match status" value="1"/>
</dbReference>
<evidence type="ECO:0000256" key="7">
    <source>
        <dbReference type="ARBA" id="ARBA00018400"/>
    </source>
</evidence>
<dbReference type="GO" id="GO:0005737">
    <property type="term" value="C:cytoplasm"/>
    <property type="evidence" value="ECO:0007669"/>
    <property type="project" value="UniProtKB-SubCell"/>
</dbReference>
<dbReference type="PANTHER" id="PTHR18829:SF0">
    <property type="entry name" value="PROTEIN YAE1 HOMOLOG"/>
    <property type="match status" value="1"/>
</dbReference>
<dbReference type="AlphaFoldDB" id="A0A0D1WK67"/>
<feature type="compositionally biased region" description="Basic and acidic residues" evidence="10">
    <location>
        <begin position="104"/>
        <end position="116"/>
    </location>
</feature>
<proteinExistence type="inferred from homology"/>
<name>A0A0D1WK67_EXOME</name>
<feature type="compositionally biased region" description="Low complexity" evidence="10">
    <location>
        <begin position="219"/>
        <end position="235"/>
    </location>
</feature>
<evidence type="ECO:0000256" key="4">
    <source>
        <dbReference type="ARBA" id="ARBA00007096"/>
    </source>
</evidence>
<dbReference type="EMBL" id="KN847525">
    <property type="protein sequence ID" value="KIV89330.1"/>
    <property type="molecule type" value="Genomic_DNA"/>
</dbReference>
<evidence type="ECO:0000256" key="3">
    <source>
        <dbReference type="ARBA" id="ARBA00004496"/>
    </source>
</evidence>
<feature type="region of interest" description="Disordered" evidence="10">
    <location>
        <begin position="216"/>
        <end position="235"/>
    </location>
</feature>
<evidence type="ECO:0000256" key="8">
    <source>
        <dbReference type="ARBA" id="ARBA00022490"/>
    </source>
</evidence>
<comment type="function">
    <text evidence="1">The complex LTO1:YAE1 may function as a target specific adapter that probably recruits apo-RPLI1 to the cytosolic iron-sulfur protein assembly (CIA) complex machinery. May be required for biogenesis of the large ribosomal subunit and initiation of translation.</text>
</comment>
<dbReference type="OrthoDB" id="4121248at2759"/>
<protein>
    <recommendedName>
        <fullName evidence="7">Protein YAE1</fullName>
    </recommendedName>
    <alternativeName>
        <fullName evidence="6">Protein yae1</fullName>
    </alternativeName>
</protein>
<evidence type="ECO:0000256" key="10">
    <source>
        <dbReference type="SAM" id="MobiDB-lite"/>
    </source>
</evidence>
<comment type="subcellular location">
    <subcellularLocation>
        <location evidence="3">Cytoplasm</location>
    </subcellularLocation>
    <subcellularLocation>
        <location evidence="2">Nucleus</location>
    </subcellularLocation>
</comment>
<feature type="compositionally biased region" description="Gly residues" evidence="10">
    <location>
        <begin position="66"/>
        <end position="79"/>
    </location>
</feature>
<keyword evidence="13" id="KW-1185">Reference proteome</keyword>
<evidence type="ECO:0000256" key="2">
    <source>
        <dbReference type="ARBA" id="ARBA00004123"/>
    </source>
</evidence>
<dbReference type="InterPro" id="IPR038881">
    <property type="entry name" value="Yae1-like"/>
</dbReference>
<gene>
    <name evidence="12" type="ORF">PV10_08906</name>
</gene>
<feature type="domain" description="Essential protein Yae1 N-terminal" evidence="11">
    <location>
        <begin position="134"/>
        <end position="172"/>
    </location>
</feature>